<evidence type="ECO:0000313" key="4">
    <source>
        <dbReference type="Proteomes" id="UP000245212"/>
    </source>
</evidence>
<dbReference type="Proteomes" id="UP000245212">
    <property type="component" value="Unassembled WGS sequence"/>
</dbReference>
<evidence type="ECO:0000259" key="1">
    <source>
        <dbReference type="Pfam" id="PF04773"/>
    </source>
</evidence>
<dbReference type="Gene3D" id="2.60.120.1440">
    <property type="match status" value="1"/>
</dbReference>
<sequence length="325" mass="36068">MQDARERILKEAAQWYARLCDEQVTEADRLAHATWLSADPAHAGMWRRVEQMRAAFRAPEEQHAHLHVEALRRAEGLRAGRRGLLRKGAALGMVLGVAGLAGWQQALWRGWAADYRTGVGERREFTLPGGTVVLLDSGTALDLRQTPTGRDIVLHQGRIMVTTGHEGPGRDRVLGRHATIVPLGTRFVVSTNAEADYVGVLSHRVEVLPHREAGQRQILEAGEHAWVGRDGVVDTSAGRQRAALDDGWTRGMLVVDDWRLGDFIDELSRYRSGVLRCAPEAASLRISGAFSLDDTDRTLAALQWALPVEVQRMTRYWVSVSLRGQ</sequence>
<evidence type="ECO:0000313" key="3">
    <source>
        <dbReference type="EMBL" id="PWF25154.1"/>
    </source>
</evidence>
<keyword evidence="4" id="KW-1185">Reference proteome</keyword>
<dbReference type="EMBL" id="QETA01000001">
    <property type="protein sequence ID" value="PWF25154.1"/>
    <property type="molecule type" value="Genomic_DNA"/>
</dbReference>
<dbReference type="InterPro" id="IPR032623">
    <property type="entry name" value="FecR_N"/>
</dbReference>
<organism evidence="3 4">
    <name type="scientific">Corticimicrobacter populi</name>
    <dbReference type="NCBI Taxonomy" id="2175229"/>
    <lineage>
        <taxon>Bacteria</taxon>
        <taxon>Pseudomonadati</taxon>
        <taxon>Pseudomonadota</taxon>
        <taxon>Betaproteobacteria</taxon>
        <taxon>Burkholderiales</taxon>
        <taxon>Alcaligenaceae</taxon>
        <taxon>Corticimicrobacter</taxon>
    </lineage>
</organism>
<name>A0A2V1K1K9_9BURK</name>
<accession>A0A2V1K1K9</accession>
<dbReference type="AlphaFoldDB" id="A0A2V1K1K9"/>
<dbReference type="PANTHER" id="PTHR30273">
    <property type="entry name" value="PERIPLASMIC SIGNAL SENSOR AND SIGMA FACTOR ACTIVATOR FECR-RELATED"/>
    <property type="match status" value="1"/>
</dbReference>
<proteinExistence type="predicted"/>
<comment type="caution">
    <text evidence="3">The sequence shown here is derived from an EMBL/GenBank/DDBJ whole genome shotgun (WGS) entry which is preliminary data.</text>
</comment>
<gene>
    <name evidence="3" type="ORF">DD235_03060</name>
</gene>
<protein>
    <submittedName>
        <fullName evidence="3">Siderophore-interacting protein</fullName>
    </submittedName>
</protein>
<feature type="domain" description="FecR N-terminal" evidence="2">
    <location>
        <begin position="10"/>
        <end position="52"/>
    </location>
</feature>
<dbReference type="PANTHER" id="PTHR30273:SF2">
    <property type="entry name" value="PROTEIN FECR"/>
    <property type="match status" value="1"/>
</dbReference>
<dbReference type="RefSeq" id="WP_109060556.1">
    <property type="nucleotide sequence ID" value="NZ_QETA01000001.1"/>
</dbReference>
<dbReference type="InterPro" id="IPR006860">
    <property type="entry name" value="FecR"/>
</dbReference>
<reference evidence="4" key="1">
    <citation type="submission" date="2018-05" db="EMBL/GenBank/DDBJ databases">
        <authorList>
            <person name="Li Y."/>
        </authorList>
    </citation>
    <scope>NUCLEOTIDE SEQUENCE [LARGE SCALE GENOMIC DNA]</scope>
    <source>
        <strain evidence="4">3d-2-2</strain>
    </source>
</reference>
<dbReference type="InterPro" id="IPR012373">
    <property type="entry name" value="Ferrdict_sens_TM"/>
</dbReference>
<dbReference type="GO" id="GO:0016989">
    <property type="term" value="F:sigma factor antagonist activity"/>
    <property type="evidence" value="ECO:0007669"/>
    <property type="project" value="TreeGrafter"/>
</dbReference>
<evidence type="ECO:0000259" key="2">
    <source>
        <dbReference type="Pfam" id="PF16220"/>
    </source>
</evidence>
<dbReference type="Pfam" id="PF04773">
    <property type="entry name" value="FecR"/>
    <property type="match status" value="1"/>
</dbReference>
<feature type="domain" description="FecR protein" evidence="1">
    <location>
        <begin position="114"/>
        <end position="205"/>
    </location>
</feature>
<dbReference type="Pfam" id="PF16220">
    <property type="entry name" value="DUF4880"/>
    <property type="match status" value="1"/>
</dbReference>
<dbReference type="PIRSF" id="PIRSF018266">
    <property type="entry name" value="FecR"/>
    <property type="match status" value="1"/>
</dbReference>